<dbReference type="OrthoDB" id="5519961at2"/>
<dbReference type="Proteomes" id="UP000251891">
    <property type="component" value="Unassembled WGS sequence"/>
</dbReference>
<feature type="compositionally biased region" description="Basic and acidic residues" evidence="1">
    <location>
        <begin position="1"/>
        <end position="20"/>
    </location>
</feature>
<protein>
    <submittedName>
        <fullName evidence="2">DUF2795 domain-containing protein</fullName>
    </submittedName>
</protein>
<dbReference type="AlphaFoldDB" id="A0A365H959"/>
<name>A0A365H959_9ACTN</name>
<evidence type="ECO:0000313" key="3">
    <source>
        <dbReference type="Proteomes" id="UP000251891"/>
    </source>
</evidence>
<dbReference type="Pfam" id="PF11387">
    <property type="entry name" value="DUF2795"/>
    <property type="match status" value="1"/>
</dbReference>
<feature type="region of interest" description="Disordered" evidence="1">
    <location>
        <begin position="1"/>
        <end position="67"/>
    </location>
</feature>
<organism evidence="2 3">
    <name type="scientific">Actinomadura craniellae</name>
    <dbReference type="NCBI Taxonomy" id="2231787"/>
    <lineage>
        <taxon>Bacteria</taxon>
        <taxon>Bacillati</taxon>
        <taxon>Actinomycetota</taxon>
        <taxon>Actinomycetes</taxon>
        <taxon>Streptosporangiales</taxon>
        <taxon>Thermomonosporaceae</taxon>
        <taxon>Actinomadura</taxon>
    </lineage>
</organism>
<gene>
    <name evidence="2" type="ORF">DPM19_07060</name>
</gene>
<sequence>MHRDSSKHGPRLDDQMKHETQGLIRGNGSTHAERWRETEALEEPAGSAEQPPGRQPGAPGGMSPREVAWRSQIAQVLGPGAFPASRGELLTALERANAPGNVLLAVSGVPGDRKFRNVGELVRAMGVHTEPPPGRRG</sequence>
<reference evidence="2 3" key="1">
    <citation type="submission" date="2018-06" db="EMBL/GenBank/DDBJ databases">
        <title>Actinomadura craniellae sp. nov. isolated from marine sponge Craniella sp.</title>
        <authorList>
            <person name="Li L."/>
            <person name="Xu Q.H."/>
            <person name="Lin H.W."/>
            <person name="Lu Y.H."/>
        </authorList>
    </citation>
    <scope>NUCLEOTIDE SEQUENCE [LARGE SCALE GENOMIC DNA]</scope>
    <source>
        <strain evidence="2 3">LHW63021</strain>
    </source>
</reference>
<evidence type="ECO:0000313" key="2">
    <source>
        <dbReference type="EMBL" id="RAY15548.1"/>
    </source>
</evidence>
<keyword evidence="3" id="KW-1185">Reference proteome</keyword>
<proteinExistence type="predicted"/>
<dbReference type="RefSeq" id="WP_111864011.1">
    <property type="nucleotide sequence ID" value="NZ_QLYX01000003.1"/>
</dbReference>
<accession>A0A365H959</accession>
<evidence type="ECO:0000256" key="1">
    <source>
        <dbReference type="SAM" id="MobiDB-lite"/>
    </source>
</evidence>
<comment type="caution">
    <text evidence="2">The sequence shown here is derived from an EMBL/GenBank/DDBJ whole genome shotgun (WGS) entry which is preliminary data.</text>
</comment>
<dbReference type="InterPro" id="IPR021527">
    <property type="entry name" value="DUF2795"/>
</dbReference>
<dbReference type="EMBL" id="QLYX01000003">
    <property type="protein sequence ID" value="RAY15548.1"/>
    <property type="molecule type" value="Genomic_DNA"/>
</dbReference>